<feature type="transmembrane region" description="Helical" evidence="10">
    <location>
        <begin position="322"/>
        <end position="339"/>
    </location>
</feature>
<protein>
    <submittedName>
        <fullName evidence="11">MBOAT family protein</fullName>
    </submittedName>
</protein>
<dbReference type="InterPro" id="IPR028362">
    <property type="entry name" value="AlgI"/>
</dbReference>
<comment type="subcellular location">
    <subcellularLocation>
        <location evidence="1">Cell membrane</location>
        <topology evidence="1">Multi-pass membrane protein</topology>
    </subcellularLocation>
</comment>
<dbReference type="RefSeq" id="WP_256197275.1">
    <property type="nucleotide sequence ID" value="NZ_JANGCH010000001.1"/>
</dbReference>
<gene>
    <name evidence="11" type="ORF">NE663_01135</name>
</gene>
<dbReference type="PANTHER" id="PTHR13285">
    <property type="entry name" value="ACYLTRANSFERASE"/>
    <property type="match status" value="1"/>
</dbReference>
<keyword evidence="7 9" id="KW-0472">Membrane</keyword>
<evidence type="ECO:0000313" key="12">
    <source>
        <dbReference type="Proteomes" id="UP001524435"/>
    </source>
</evidence>
<keyword evidence="8 9" id="KW-0012">Acyltransferase</keyword>
<dbReference type="Proteomes" id="UP001524435">
    <property type="component" value="Unassembled WGS sequence"/>
</dbReference>
<evidence type="ECO:0000256" key="9">
    <source>
        <dbReference type="PIRNR" id="PIRNR016636"/>
    </source>
</evidence>
<evidence type="ECO:0000313" key="11">
    <source>
        <dbReference type="EMBL" id="MCQ5120860.1"/>
    </source>
</evidence>
<feature type="transmembrane region" description="Helical" evidence="10">
    <location>
        <begin position="351"/>
        <end position="369"/>
    </location>
</feature>
<dbReference type="PIRSF" id="PIRSF500217">
    <property type="entry name" value="AlgI"/>
    <property type="match status" value="1"/>
</dbReference>
<feature type="transmembrane region" description="Helical" evidence="10">
    <location>
        <begin position="80"/>
        <end position="101"/>
    </location>
</feature>
<dbReference type="PIRSF" id="PIRSF016636">
    <property type="entry name" value="AlgI_DltB"/>
    <property type="match status" value="1"/>
</dbReference>
<feature type="transmembrane region" description="Helical" evidence="10">
    <location>
        <begin position="214"/>
        <end position="235"/>
    </location>
</feature>
<proteinExistence type="inferred from homology"/>
<evidence type="ECO:0000256" key="4">
    <source>
        <dbReference type="ARBA" id="ARBA00022679"/>
    </source>
</evidence>
<evidence type="ECO:0000256" key="10">
    <source>
        <dbReference type="SAM" id="Phobius"/>
    </source>
</evidence>
<sequence>MSFNSIFFLFSALPLFYALYLLTPPKGKRYMLLVISFAAYFWVEPLFSILLLMLACYLYLLNLRMQQVRQYKKLAICMELIGIVLFLLLYFKYYGFLLSGISALTSFDFTLRLLIAPAGISFISFSLISYAIDLYQGKLQKQPKLGDFLLYVFYFPKIIMGPIMRYPDFEAQLKPLRISIAATHEGLCRFVIGLAKKVILANTFAFLFEQISANAALSMLSAWIGAFAFTFQIYFDFSGYSDMAIGLSLLLGIRMPENFHYPYMANSIKDFWKRWHITLSTWFKDYVYIPLGGSRCKLPRVILNTFIVWSLTGLWHGASWNFVLWGIYYFVLLMLERYVLGGFLRKCPQTLRILLTFLLVAIGWMLFAFPDLAQMSDYLKAMFGANGLIDEQSFWYFKNHLFYFLCAVIASTPLFHQIYLRTKAALRLPLHDLMILGLFILSICYLVTSTFQPFLYTQF</sequence>
<feature type="transmembrane region" description="Helical" evidence="10">
    <location>
        <begin position="433"/>
        <end position="456"/>
    </location>
</feature>
<feature type="transmembrane region" description="Helical" evidence="10">
    <location>
        <begin position="30"/>
        <end position="60"/>
    </location>
</feature>
<keyword evidence="6 10" id="KW-1133">Transmembrane helix</keyword>
<comment type="caution">
    <text evidence="11">The sequence shown here is derived from an EMBL/GenBank/DDBJ whole genome shotgun (WGS) entry which is preliminary data.</text>
</comment>
<keyword evidence="12" id="KW-1185">Reference proteome</keyword>
<evidence type="ECO:0000256" key="1">
    <source>
        <dbReference type="ARBA" id="ARBA00004651"/>
    </source>
</evidence>
<evidence type="ECO:0000256" key="6">
    <source>
        <dbReference type="ARBA" id="ARBA00022989"/>
    </source>
</evidence>
<feature type="transmembrane region" description="Helical" evidence="10">
    <location>
        <begin position="113"/>
        <end position="132"/>
    </location>
</feature>
<evidence type="ECO:0000256" key="8">
    <source>
        <dbReference type="ARBA" id="ARBA00023315"/>
    </source>
</evidence>
<dbReference type="InterPro" id="IPR004299">
    <property type="entry name" value="MBOAT_fam"/>
</dbReference>
<keyword evidence="5 10" id="KW-0812">Transmembrane</keyword>
<feature type="transmembrane region" description="Helical" evidence="10">
    <location>
        <begin position="6"/>
        <end position="23"/>
    </location>
</feature>
<dbReference type="EMBL" id="JANGCH010000001">
    <property type="protein sequence ID" value="MCQ5120860.1"/>
    <property type="molecule type" value="Genomic_DNA"/>
</dbReference>
<feature type="transmembrane region" description="Helical" evidence="10">
    <location>
        <begin position="401"/>
        <end position="421"/>
    </location>
</feature>
<dbReference type="PANTHER" id="PTHR13285:SF23">
    <property type="entry name" value="TEICHOIC ACID D-ALANYLTRANSFERASE"/>
    <property type="match status" value="1"/>
</dbReference>
<evidence type="ECO:0000256" key="5">
    <source>
        <dbReference type="ARBA" id="ARBA00022692"/>
    </source>
</evidence>
<dbReference type="Pfam" id="PF03062">
    <property type="entry name" value="MBOAT"/>
    <property type="match status" value="1"/>
</dbReference>
<evidence type="ECO:0000256" key="2">
    <source>
        <dbReference type="ARBA" id="ARBA00010323"/>
    </source>
</evidence>
<reference evidence="11 12" key="1">
    <citation type="submission" date="2022-06" db="EMBL/GenBank/DDBJ databases">
        <title>Isolation of gut microbiota from human fecal samples.</title>
        <authorList>
            <person name="Pamer E.G."/>
            <person name="Barat B."/>
            <person name="Waligurski E."/>
            <person name="Medina S."/>
            <person name="Paddock L."/>
            <person name="Mostad J."/>
        </authorList>
    </citation>
    <scope>NUCLEOTIDE SEQUENCE [LARGE SCALE GENOMIC DNA]</scope>
    <source>
        <strain evidence="11 12">DFI.6.1</strain>
    </source>
</reference>
<keyword evidence="4 9" id="KW-0808">Transferase</keyword>
<dbReference type="InterPro" id="IPR024194">
    <property type="entry name" value="Ac/AlaTfrase_AlgI/DltB"/>
</dbReference>
<evidence type="ECO:0000256" key="3">
    <source>
        <dbReference type="ARBA" id="ARBA00022475"/>
    </source>
</evidence>
<accession>A0ABT1SI32</accession>
<comment type="similarity">
    <text evidence="2 9">Belongs to the membrane-bound acyltransferase family.</text>
</comment>
<feature type="transmembrane region" description="Helical" evidence="10">
    <location>
        <begin position="187"/>
        <end position="208"/>
    </location>
</feature>
<keyword evidence="3 9" id="KW-1003">Cell membrane</keyword>
<evidence type="ECO:0000256" key="7">
    <source>
        <dbReference type="ARBA" id="ARBA00023136"/>
    </source>
</evidence>
<organism evidence="11 12">
    <name type="scientific">Massilicoli timonensis</name>
    <dbReference type="NCBI Taxonomy" id="2015901"/>
    <lineage>
        <taxon>Bacteria</taxon>
        <taxon>Bacillati</taxon>
        <taxon>Bacillota</taxon>
        <taxon>Erysipelotrichia</taxon>
        <taxon>Erysipelotrichales</taxon>
        <taxon>Erysipelotrichaceae</taxon>
        <taxon>Massilicoli</taxon>
    </lineage>
</organism>
<dbReference type="InterPro" id="IPR051085">
    <property type="entry name" value="MB_O-acyltransferase"/>
</dbReference>
<name>A0ABT1SI32_9FIRM</name>
<feature type="transmembrane region" description="Helical" evidence="10">
    <location>
        <begin position="148"/>
        <end position="166"/>
    </location>
</feature>